<dbReference type="Proteomes" id="UP000674938">
    <property type="component" value="Unassembled WGS sequence"/>
</dbReference>
<protein>
    <submittedName>
        <fullName evidence="5">ABC transporter ATP-binding protein</fullName>
    </submittedName>
</protein>
<dbReference type="InterPro" id="IPR012340">
    <property type="entry name" value="NA-bd_OB-fold"/>
</dbReference>
<dbReference type="InterPro" id="IPR027417">
    <property type="entry name" value="P-loop_NTPase"/>
</dbReference>
<dbReference type="Gene3D" id="2.40.50.140">
    <property type="entry name" value="Nucleic acid-binding proteins"/>
    <property type="match status" value="1"/>
</dbReference>
<dbReference type="InterPro" id="IPR017871">
    <property type="entry name" value="ABC_transporter-like_CS"/>
</dbReference>
<dbReference type="GO" id="GO:0005524">
    <property type="term" value="F:ATP binding"/>
    <property type="evidence" value="ECO:0007669"/>
    <property type="project" value="UniProtKB-KW"/>
</dbReference>
<keyword evidence="2" id="KW-0547">Nucleotide-binding</keyword>
<dbReference type="FunFam" id="3.40.50.300:FF:000042">
    <property type="entry name" value="Maltose/maltodextrin ABC transporter, ATP-binding protein"/>
    <property type="match status" value="1"/>
</dbReference>
<dbReference type="SUPFAM" id="SSF52540">
    <property type="entry name" value="P-loop containing nucleoside triphosphate hydrolases"/>
    <property type="match status" value="1"/>
</dbReference>
<reference evidence="5" key="1">
    <citation type="submission" date="2020-12" db="EMBL/GenBank/DDBJ databases">
        <title>Vagococcus allomyrinae sp. nov. and Enterococcus lavae sp. nov., isolated from the larvae of Allomyrina dichotoma.</title>
        <authorList>
            <person name="Lee S.D."/>
        </authorList>
    </citation>
    <scope>NUCLEOTIDE SEQUENCE</scope>
    <source>
        <strain evidence="5">BWB3-3</strain>
    </source>
</reference>
<dbReference type="PANTHER" id="PTHR43875">
    <property type="entry name" value="MALTODEXTRIN IMPORT ATP-BINDING PROTEIN MSMX"/>
    <property type="match status" value="1"/>
</dbReference>
<sequence>MNSIEFVGVTKSFGETVIINELDLAIKKGERLILLGPSGCGKSTVLRMISGLESVSSGSLYLNGELANQVDSGDRSIAMVFQNYALFPHMTVAENVGYGLRVNKVPKAQTYQRVGEAIATLGLEGLEDRLPKDLSGGQRQRVALARGVVKRADFFLLDEPLSNLDAQLRGQARKELVKIHELYGQTFVYVTHDQIEAMTIGQRIALLNDGVLQMLDTPYNVYHRPANIFTATFIGSPSMNIMETQITASYLELAGEKIKLPGPWLEQLKNYGQVPIKLGVRPEDIRLTKKASGLSVPITIKYVEDYGNRVGYYFDVNGQEIIGIIPEHRYEKGAHIHWRLNSRKWHFFDDTTERSLGYPQWPEEEGKE</sequence>
<name>A0A940SVH4_9ENTE</name>
<dbReference type="GO" id="GO:0016887">
    <property type="term" value="F:ATP hydrolysis activity"/>
    <property type="evidence" value="ECO:0007669"/>
    <property type="project" value="InterPro"/>
</dbReference>
<dbReference type="GO" id="GO:0055052">
    <property type="term" value="C:ATP-binding cassette (ABC) transporter complex, substrate-binding subunit-containing"/>
    <property type="evidence" value="ECO:0007669"/>
    <property type="project" value="TreeGrafter"/>
</dbReference>
<evidence type="ECO:0000259" key="4">
    <source>
        <dbReference type="PROSITE" id="PS50893"/>
    </source>
</evidence>
<organism evidence="5 6">
    <name type="scientific">Vagococcus allomyrinae</name>
    <dbReference type="NCBI Taxonomy" id="2794353"/>
    <lineage>
        <taxon>Bacteria</taxon>
        <taxon>Bacillati</taxon>
        <taxon>Bacillota</taxon>
        <taxon>Bacilli</taxon>
        <taxon>Lactobacillales</taxon>
        <taxon>Enterococcaceae</taxon>
        <taxon>Vagococcus</taxon>
    </lineage>
</organism>
<dbReference type="PROSITE" id="PS50893">
    <property type="entry name" value="ABC_TRANSPORTER_2"/>
    <property type="match status" value="1"/>
</dbReference>
<dbReference type="Gene3D" id="3.40.50.300">
    <property type="entry name" value="P-loop containing nucleotide triphosphate hydrolases"/>
    <property type="match status" value="1"/>
</dbReference>
<dbReference type="Pfam" id="PF00005">
    <property type="entry name" value="ABC_tran"/>
    <property type="match status" value="1"/>
</dbReference>
<keyword evidence="6" id="KW-1185">Reference proteome</keyword>
<gene>
    <name evidence="5" type="ORF">I6N95_08705</name>
</gene>
<keyword evidence="3 5" id="KW-0067">ATP-binding</keyword>
<dbReference type="SMART" id="SM00382">
    <property type="entry name" value="AAA"/>
    <property type="match status" value="1"/>
</dbReference>
<dbReference type="PROSITE" id="PS00211">
    <property type="entry name" value="ABC_TRANSPORTER_1"/>
    <property type="match status" value="1"/>
</dbReference>
<dbReference type="AlphaFoldDB" id="A0A940SVH4"/>
<evidence type="ECO:0000256" key="3">
    <source>
        <dbReference type="ARBA" id="ARBA00022840"/>
    </source>
</evidence>
<dbReference type="PANTHER" id="PTHR43875:SF1">
    <property type="entry name" value="OSMOPROTECTIVE COMPOUNDS UPTAKE ATP-BINDING PROTEIN GGTA"/>
    <property type="match status" value="1"/>
</dbReference>
<evidence type="ECO:0000256" key="2">
    <source>
        <dbReference type="ARBA" id="ARBA00022741"/>
    </source>
</evidence>
<evidence type="ECO:0000313" key="5">
    <source>
        <dbReference type="EMBL" id="MBP1041081.1"/>
    </source>
</evidence>
<dbReference type="EMBL" id="JAEEGA010000005">
    <property type="protein sequence ID" value="MBP1041081.1"/>
    <property type="molecule type" value="Genomic_DNA"/>
</dbReference>
<dbReference type="InterPro" id="IPR008995">
    <property type="entry name" value="Mo/tungstate-bd_C_term_dom"/>
</dbReference>
<evidence type="ECO:0000313" key="6">
    <source>
        <dbReference type="Proteomes" id="UP000674938"/>
    </source>
</evidence>
<proteinExistence type="predicted"/>
<comment type="caution">
    <text evidence="5">The sequence shown here is derived from an EMBL/GenBank/DDBJ whole genome shotgun (WGS) entry which is preliminary data.</text>
</comment>
<dbReference type="GO" id="GO:0140359">
    <property type="term" value="F:ABC-type transporter activity"/>
    <property type="evidence" value="ECO:0007669"/>
    <property type="project" value="UniProtKB-ARBA"/>
</dbReference>
<dbReference type="RefSeq" id="WP_209526724.1">
    <property type="nucleotide sequence ID" value="NZ_JAEEGA010000005.1"/>
</dbReference>
<evidence type="ECO:0000256" key="1">
    <source>
        <dbReference type="ARBA" id="ARBA00022448"/>
    </source>
</evidence>
<feature type="domain" description="ABC transporter" evidence="4">
    <location>
        <begin position="4"/>
        <end position="234"/>
    </location>
</feature>
<dbReference type="InterPro" id="IPR003439">
    <property type="entry name" value="ABC_transporter-like_ATP-bd"/>
</dbReference>
<dbReference type="InterPro" id="IPR040582">
    <property type="entry name" value="OB_MalK-like"/>
</dbReference>
<accession>A0A940SVH4</accession>
<dbReference type="InterPro" id="IPR047641">
    <property type="entry name" value="ABC_transpr_MalK/UgpC-like"/>
</dbReference>
<dbReference type="SUPFAM" id="SSF50331">
    <property type="entry name" value="MOP-like"/>
    <property type="match status" value="1"/>
</dbReference>
<keyword evidence="1" id="KW-0813">Transport</keyword>
<dbReference type="InterPro" id="IPR003593">
    <property type="entry name" value="AAA+_ATPase"/>
</dbReference>
<dbReference type="Gene3D" id="2.40.50.100">
    <property type="match status" value="1"/>
</dbReference>
<dbReference type="Pfam" id="PF17912">
    <property type="entry name" value="OB_MalK"/>
    <property type="match status" value="1"/>
</dbReference>